<evidence type="ECO:0000313" key="3">
    <source>
        <dbReference type="Proteomes" id="UP000011115"/>
    </source>
</evidence>
<dbReference type="EnsemblPlants" id="PGSC0003DMT400094960">
    <property type="protein sequence ID" value="PGSC0003DMT400094960"/>
    <property type="gene ID" value="PGSC0003DMG400044531"/>
</dbReference>
<evidence type="ECO:0000256" key="1">
    <source>
        <dbReference type="SAM" id="MobiDB-lite"/>
    </source>
</evidence>
<protein>
    <recommendedName>
        <fullName evidence="4">Polyprotein protein</fullName>
    </recommendedName>
</protein>
<reference evidence="3" key="1">
    <citation type="journal article" date="2011" name="Nature">
        <title>Genome sequence and analysis of the tuber crop potato.</title>
        <authorList>
            <consortium name="The Potato Genome Sequencing Consortium"/>
        </authorList>
    </citation>
    <scope>NUCLEOTIDE SEQUENCE [LARGE SCALE GENOMIC DNA]</scope>
    <source>
        <strain evidence="3">cv. DM1-3 516 R44</strain>
    </source>
</reference>
<keyword evidence="3" id="KW-1185">Reference proteome</keyword>
<name>M1DV93_SOLTU</name>
<evidence type="ECO:0000313" key="2">
    <source>
        <dbReference type="EnsemblPlants" id="PGSC0003DMT400094960"/>
    </source>
</evidence>
<accession>M1DV93</accession>
<reference evidence="2" key="2">
    <citation type="submission" date="2015-06" db="UniProtKB">
        <authorList>
            <consortium name="EnsemblPlants"/>
        </authorList>
    </citation>
    <scope>IDENTIFICATION</scope>
    <source>
        <strain evidence="2">DM1-3 516 R44</strain>
    </source>
</reference>
<dbReference type="Gramene" id="PGSC0003DMT400094960">
    <property type="protein sequence ID" value="PGSC0003DMT400094960"/>
    <property type="gene ID" value="PGSC0003DMG400044531"/>
</dbReference>
<feature type="region of interest" description="Disordered" evidence="1">
    <location>
        <begin position="97"/>
        <end position="124"/>
    </location>
</feature>
<sequence>MGSLSQSVDVRVARVEKDLPNLIDQAIQKVEGNSSALDTLRAKVATLRVKLVQIQSIDISTLWGEVPLPDVPKMPSVVPSSTVHEVVMDAEIVADDESERVGEELAEETDEESWELKSTGLLRH</sequence>
<feature type="compositionally biased region" description="Acidic residues" evidence="1">
    <location>
        <begin position="97"/>
        <end position="113"/>
    </location>
</feature>
<organism evidence="2 3">
    <name type="scientific">Solanum tuberosum</name>
    <name type="common">Potato</name>
    <dbReference type="NCBI Taxonomy" id="4113"/>
    <lineage>
        <taxon>Eukaryota</taxon>
        <taxon>Viridiplantae</taxon>
        <taxon>Streptophyta</taxon>
        <taxon>Embryophyta</taxon>
        <taxon>Tracheophyta</taxon>
        <taxon>Spermatophyta</taxon>
        <taxon>Magnoliopsida</taxon>
        <taxon>eudicotyledons</taxon>
        <taxon>Gunneridae</taxon>
        <taxon>Pentapetalae</taxon>
        <taxon>asterids</taxon>
        <taxon>lamiids</taxon>
        <taxon>Solanales</taxon>
        <taxon>Solanaceae</taxon>
        <taxon>Solanoideae</taxon>
        <taxon>Solaneae</taxon>
        <taxon>Solanum</taxon>
    </lineage>
</organism>
<dbReference type="PaxDb" id="4113-PGSC0003DMT400094960"/>
<dbReference type="HOGENOM" id="CLU_145080_1_0_1"/>
<dbReference type="InParanoid" id="M1DV93"/>
<dbReference type="Proteomes" id="UP000011115">
    <property type="component" value="Unassembled WGS sequence"/>
</dbReference>
<evidence type="ECO:0008006" key="4">
    <source>
        <dbReference type="Google" id="ProtNLM"/>
    </source>
</evidence>
<dbReference type="AlphaFoldDB" id="M1DV93"/>
<proteinExistence type="predicted"/>